<feature type="compositionally biased region" description="Basic and acidic residues" evidence="1">
    <location>
        <begin position="171"/>
        <end position="181"/>
    </location>
</feature>
<feature type="signal peptide" evidence="2">
    <location>
        <begin position="1"/>
        <end position="21"/>
    </location>
</feature>
<dbReference type="EMBL" id="AJIL01000017">
    <property type="protein sequence ID" value="KNF03448.1"/>
    <property type="molecule type" value="Genomic_DNA"/>
</dbReference>
<keyword evidence="2" id="KW-0732">Signal</keyword>
<proteinExistence type="predicted"/>
<evidence type="ECO:0000313" key="3">
    <source>
        <dbReference type="EMBL" id="KNF03448.1"/>
    </source>
</evidence>
<accession>A0A0L0VVZ2</accession>
<dbReference type="AlphaFoldDB" id="A0A0L0VVZ2"/>
<name>A0A0L0VVZ2_9BASI</name>
<dbReference type="Proteomes" id="UP000054564">
    <property type="component" value="Unassembled WGS sequence"/>
</dbReference>
<sequence length="610" mass="70127">MGTLTYHFFIVSSLMTTICHAFDPLLPDQAHQLSVQHRQKIGAFDDVWHPPSHGQLDRADLPSGSPDASIHFPEVDFEPTMPSSPEESTERKSWPWINAFEPPMPFAQLPDHTADQDSKFPRQLKTKLAGNVSLDTKLSQMAELSNNQFPRAVSQPISASGDSQRSGMPSEAKKLRKEMAQDSRLLSNKKPNKRRKIDRSGDPNEIVEIPAQIFETTASGSKQNSFEKLVNNESSSEKSQNLGQDFKRKLKSHQPSPIKESPISTKNREQITHESTRQRGGQLLIDRSQKSAQKLLRSLIKSRNSLGKFEKNLVKRVLNNFGDPNWNSKIAEQIMLRKKADGSVHAPTTSLRFDKDAFFDQVQQQNTLQGFELKHELGPIFRSMGIYEGHQLAIPEYEFKEFMAFKYAPLRYHDKEESTSEVWVAKLAPFFKKNLAFWEKRFNTLIDLDACLKLIKFKRFKKVFPVYLFYVQMINSIVPRPKGKELNEETELVIAATTFIHYSQTIKKALIDAENVQAKSIDTIVEQENRNPWASINLAYFQTMLRADDTRSKLRVNLWAFLDVWLENNRSQLFVENQTETGLFSLRGRMFFNEIFIFSIHNLSKILSNR</sequence>
<evidence type="ECO:0000256" key="2">
    <source>
        <dbReference type="SAM" id="SignalP"/>
    </source>
</evidence>
<reference evidence="4" key="1">
    <citation type="submission" date="2014-03" db="EMBL/GenBank/DDBJ databases">
        <title>The Genome Sequence of Puccinia striiformis f. sp. tritici PST-78.</title>
        <authorList>
            <consortium name="The Broad Institute Genome Sequencing Platform"/>
            <person name="Cuomo C."/>
            <person name="Hulbert S."/>
            <person name="Chen X."/>
            <person name="Walker B."/>
            <person name="Young S.K."/>
            <person name="Zeng Q."/>
            <person name="Gargeya S."/>
            <person name="Fitzgerald M."/>
            <person name="Haas B."/>
            <person name="Abouelleil A."/>
            <person name="Alvarado L."/>
            <person name="Arachchi H.M."/>
            <person name="Berlin A.M."/>
            <person name="Chapman S.B."/>
            <person name="Goldberg J."/>
            <person name="Griggs A."/>
            <person name="Gujja S."/>
            <person name="Hansen M."/>
            <person name="Howarth C."/>
            <person name="Imamovic A."/>
            <person name="Larimer J."/>
            <person name="McCowan C."/>
            <person name="Montmayeur A."/>
            <person name="Murphy C."/>
            <person name="Neiman D."/>
            <person name="Pearson M."/>
            <person name="Priest M."/>
            <person name="Roberts A."/>
            <person name="Saif S."/>
            <person name="Shea T."/>
            <person name="Sisk P."/>
            <person name="Sykes S."/>
            <person name="Wortman J."/>
            <person name="Nusbaum C."/>
            <person name="Birren B."/>
        </authorList>
    </citation>
    <scope>NUCLEOTIDE SEQUENCE [LARGE SCALE GENOMIC DNA]</scope>
    <source>
        <strain evidence="4">race PST-78</strain>
    </source>
</reference>
<organism evidence="3 4">
    <name type="scientific">Puccinia striiformis f. sp. tritici PST-78</name>
    <dbReference type="NCBI Taxonomy" id="1165861"/>
    <lineage>
        <taxon>Eukaryota</taxon>
        <taxon>Fungi</taxon>
        <taxon>Dikarya</taxon>
        <taxon>Basidiomycota</taxon>
        <taxon>Pucciniomycotina</taxon>
        <taxon>Pucciniomycetes</taxon>
        <taxon>Pucciniales</taxon>
        <taxon>Pucciniaceae</taxon>
        <taxon>Puccinia</taxon>
    </lineage>
</organism>
<feature type="chain" id="PRO_5005550546" evidence="2">
    <location>
        <begin position="22"/>
        <end position="610"/>
    </location>
</feature>
<protein>
    <submittedName>
        <fullName evidence="3">Uncharacterized protein</fullName>
    </submittedName>
</protein>
<evidence type="ECO:0000256" key="1">
    <source>
        <dbReference type="SAM" id="MobiDB-lite"/>
    </source>
</evidence>
<evidence type="ECO:0000313" key="4">
    <source>
        <dbReference type="Proteomes" id="UP000054564"/>
    </source>
</evidence>
<dbReference type="OrthoDB" id="10282893at2759"/>
<feature type="compositionally biased region" description="Polar residues" evidence="1">
    <location>
        <begin position="146"/>
        <end position="167"/>
    </location>
</feature>
<keyword evidence="4" id="KW-1185">Reference proteome</keyword>
<gene>
    <name evidence="3" type="ORF">PSTG_03388</name>
</gene>
<feature type="compositionally biased region" description="Basic and acidic residues" evidence="1">
    <location>
        <begin position="266"/>
        <end position="277"/>
    </location>
</feature>
<feature type="region of interest" description="Disordered" evidence="1">
    <location>
        <begin position="218"/>
        <end position="286"/>
    </location>
</feature>
<feature type="region of interest" description="Disordered" evidence="1">
    <location>
        <begin position="146"/>
        <end position="204"/>
    </location>
</feature>
<comment type="caution">
    <text evidence="3">The sequence shown here is derived from an EMBL/GenBank/DDBJ whole genome shotgun (WGS) entry which is preliminary data.</text>
</comment>
<feature type="compositionally biased region" description="Polar residues" evidence="1">
    <location>
        <begin position="218"/>
        <end position="243"/>
    </location>
</feature>